<evidence type="ECO:0000313" key="5">
    <source>
        <dbReference type="Proteomes" id="UP000268321"/>
    </source>
</evidence>
<evidence type="ECO:0000259" key="3">
    <source>
        <dbReference type="PROSITE" id="PS50245"/>
    </source>
</evidence>
<sequence length="495" mass="55463">MVEKYHVGDRISIGSALATVKYAGTIHVWPETAAYGVEWDDPTRGKNDGCVDAVRYFTCLARGGSFVKASNSKIDARRLFSDAVEARYAGASNRDALRHTISFGSKTVEQVGFEKLNMITHDYQNLTLLLLDRQCILEAAVVPALHKLKNLDLSYNLLALWTDVSRILAQMPNLKSLNLNGNRISGGQLRNVPPKLQQLSLSDVRLKPQQLPLDECTHVTKLELAGNKWTDDDMDVWSPPSSVLTIDLSYNALTQVPAFIGGGKVREVLLHNNKIAEFDCLRVYPGVALLDVRFNLFSTLSAIDRVSVTFPNLIELKITHCSALDGLLVEEMTMLLLGRLDCRVLSGSVRGIAKLNGSAVLAEEVRNGELYVAGQIHAGRAVLENPVRLAYLRNKYSLHAQHNQARENNKTIALQFFNSCDPRVEVFARRFMRHNTVLRLKGVISKHILRPLLLFSVYCHPHDDEIVPKRYLDDDIAQLQSYGLVSNHRMYICYD</sequence>
<dbReference type="AlphaFoldDB" id="A0A4P9ZFD9"/>
<organism evidence="4 5">
    <name type="scientific">Metschnikowia bicuspidata</name>
    <dbReference type="NCBI Taxonomy" id="27322"/>
    <lineage>
        <taxon>Eukaryota</taxon>
        <taxon>Fungi</taxon>
        <taxon>Dikarya</taxon>
        <taxon>Ascomycota</taxon>
        <taxon>Saccharomycotina</taxon>
        <taxon>Pichiomycetes</taxon>
        <taxon>Metschnikowiaceae</taxon>
        <taxon>Metschnikowia</taxon>
    </lineage>
</organism>
<gene>
    <name evidence="4" type="ORF">METBISCDRAFT_22192</name>
</gene>
<dbReference type="Gene3D" id="3.80.10.10">
    <property type="entry name" value="Ribonuclease Inhibitor"/>
    <property type="match status" value="1"/>
</dbReference>
<dbReference type="InterPro" id="IPR036859">
    <property type="entry name" value="CAP-Gly_dom_sf"/>
</dbReference>
<dbReference type="SMART" id="SM01052">
    <property type="entry name" value="CAP_GLY"/>
    <property type="match status" value="1"/>
</dbReference>
<dbReference type="Pfam" id="PF01302">
    <property type="entry name" value="CAP_GLY"/>
    <property type="match status" value="1"/>
</dbReference>
<dbReference type="Gene3D" id="2.30.30.190">
    <property type="entry name" value="CAP Gly-rich-like domain"/>
    <property type="match status" value="1"/>
</dbReference>
<dbReference type="InterPro" id="IPR032675">
    <property type="entry name" value="LRR_dom_sf"/>
</dbReference>
<evidence type="ECO:0000313" key="4">
    <source>
        <dbReference type="EMBL" id="RKP31747.1"/>
    </source>
</evidence>
<protein>
    <submittedName>
        <fullName evidence="4">L domain-like protein</fullName>
    </submittedName>
</protein>
<dbReference type="PANTHER" id="PTHR24366:SF96">
    <property type="entry name" value="LEUCINE RICH REPEAT CONTAINING 53"/>
    <property type="match status" value="1"/>
</dbReference>
<keyword evidence="1" id="KW-0433">Leucine-rich repeat</keyword>
<dbReference type="InterPro" id="IPR000938">
    <property type="entry name" value="CAP-Gly_domain"/>
</dbReference>
<dbReference type="OrthoDB" id="5273213at2759"/>
<evidence type="ECO:0000256" key="2">
    <source>
        <dbReference type="ARBA" id="ARBA00022737"/>
    </source>
</evidence>
<dbReference type="SUPFAM" id="SSF74924">
    <property type="entry name" value="Cap-Gly domain"/>
    <property type="match status" value="1"/>
</dbReference>
<reference evidence="5" key="1">
    <citation type="journal article" date="2018" name="Nat. Microbiol.">
        <title>Leveraging single-cell genomics to expand the fungal tree of life.</title>
        <authorList>
            <person name="Ahrendt S.R."/>
            <person name="Quandt C.A."/>
            <person name="Ciobanu D."/>
            <person name="Clum A."/>
            <person name="Salamov A."/>
            <person name="Andreopoulos B."/>
            <person name="Cheng J.F."/>
            <person name="Woyke T."/>
            <person name="Pelin A."/>
            <person name="Henrissat B."/>
            <person name="Reynolds N.K."/>
            <person name="Benny G.L."/>
            <person name="Smith M.E."/>
            <person name="James T.Y."/>
            <person name="Grigoriev I.V."/>
        </authorList>
    </citation>
    <scope>NUCLEOTIDE SEQUENCE [LARGE SCALE GENOMIC DNA]</scope>
    <source>
        <strain evidence="5">Baker2002</strain>
    </source>
</reference>
<accession>A0A4P9ZFD9</accession>
<dbReference type="PANTHER" id="PTHR24366">
    <property type="entry name" value="IG(IMMUNOGLOBULIN) AND LRR(LEUCINE RICH REPEAT) DOMAINS"/>
    <property type="match status" value="1"/>
</dbReference>
<evidence type="ECO:0000256" key="1">
    <source>
        <dbReference type="ARBA" id="ARBA00022614"/>
    </source>
</evidence>
<name>A0A4P9ZFD9_9ASCO</name>
<dbReference type="SUPFAM" id="SSF52058">
    <property type="entry name" value="L domain-like"/>
    <property type="match status" value="1"/>
</dbReference>
<keyword evidence="2" id="KW-0677">Repeat</keyword>
<dbReference type="Proteomes" id="UP000268321">
    <property type="component" value="Unassembled WGS sequence"/>
</dbReference>
<dbReference type="EMBL" id="ML004438">
    <property type="protein sequence ID" value="RKP31747.1"/>
    <property type="molecule type" value="Genomic_DNA"/>
</dbReference>
<feature type="domain" description="CAP-Gly" evidence="3">
    <location>
        <begin position="36"/>
        <end position="68"/>
    </location>
</feature>
<proteinExistence type="predicted"/>
<dbReference type="PROSITE" id="PS50245">
    <property type="entry name" value="CAP_GLY_2"/>
    <property type="match status" value="1"/>
</dbReference>
<keyword evidence="5" id="KW-1185">Reference proteome</keyword>